<accession>A0ABD1D2L6</accession>
<proteinExistence type="predicted"/>
<dbReference type="EMBL" id="JBEHCU010007907">
    <property type="protein sequence ID" value="KAL1390365.1"/>
    <property type="molecule type" value="Genomic_DNA"/>
</dbReference>
<dbReference type="Proteomes" id="UP001562425">
    <property type="component" value="Unassembled WGS sequence"/>
</dbReference>
<comment type="caution">
    <text evidence="1">The sequence shown here is derived from an EMBL/GenBank/DDBJ whole genome shotgun (WGS) entry which is preliminary data.</text>
</comment>
<protein>
    <submittedName>
        <fullName evidence="1">Uncharacterized protein</fullName>
    </submittedName>
</protein>
<reference evidence="1 2" key="1">
    <citation type="submission" date="2024-05" db="EMBL/GenBank/DDBJ databases">
        <title>Culex pipiens pipiens assembly and annotation.</title>
        <authorList>
            <person name="Alout H."/>
            <person name="Durand T."/>
        </authorList>
    </citation>
    <scope>NUCLEOTIDE SEQUENCE [LARGE SCALE GENOMIC DNA]</scope>
    <source>
        <strain evidence="1">HA-2024</strain>
        <tissue evidence="1">Whole body</tissue>
    </source>
</reference>
<gene>
    <name evidence="1" type="ORF">pipiens_012399</name>
</gene>
<dbReference type="AlphaFoldDB" id="A0ABD1D2L6"/>
<evidence type="ECO:0000313" key="2">
    <source>
        <dbReference type="Proteomes" id="UP001562425"/>
    </source>
</evidence>
<name>A0ABD1D2L6_CULPP</name>
<evidence type="ECO:0000313" key="1">
    <source>
        <dbReference type="EMBL" id="KAL1390365.1"/>
    </source>
</evidence>
<keyword evidence="2" id="KW-1185">Reference proteome</keyword>
<organism evidence="1 2">
    <name type="scientific">Culex pipiens pipiens</name>
    <name type="common">Northern house mosquito</name>
    <dbReference type="NCBI Taxonomy" id="38569"/>
    <lineage>
        <taxon>Eukaryota</taxon>
        <taxon>Metazoa</taxon>
        <taxon>Ecdysozoa</taxon>
        <taxon>Arthropoda</taxon>
        <taxon>Hexapoda</taxon>
        <taxon>Insecta</taxon>
        <taxon>Pterygota</taxon>
        <taxon>Neoptera</taxon>
        <taxon>Endopterygota</taxon>
        <taxon>Diptera</taxon>
        <taxon>Nematocera</taxon>
        <taxon>Culicoidea</taxon>
        <taxon>Culicidae</taxon>
        <taxon>Culicinae</taxon>
        <taxon>Culicini</taxon>
        <taxon>Culex</taxon>
        <taxon>Culex</taxon>
    </lineage>
</organism>
<sequence>MARFLSMLIEHRRQDVSDQAMKNADAGTSAFFMAWSLTSCRRCSISIDKKRAISDRERCSLAGGGCVDSVPAIDNLDPCTSSSWDYCNIVETTS</sequence>